<evidence type="ECO:0000256" key="7">
    <source>
        <dbReference type="ARBA" id="ARBA00022490"/>
    </source>
</evidence>
<dbReference type="HAMAP" id="MF_00605">
    <property type="entry name" value="TrmD"/>
    <property type="match status" value="1"/>
</dbReference>
<evidence type="ECO:0000256" key="4">
    <source>
        <dbReference type="ARBA" id="ARBA00011738"/>
    </source>
</evidence>
<keyword evidence="11 15" id="KW-0819">tRNA processing</keyword>
<keyword evidence="7 15" id="KW-0963">Cytoplasm</keyword>
<keyword evidence="9 15" id="KW-0808">Transferase</keyword>
<name>A0ABT3FUV0_9BACT</name>
<dbReference type="EMBL" id="JAPDDS010000014">
    <property type="protein sequence ID" value="MCW1887069.1"/>
    <property type="molecule type" value="Genomic_DNA"/>
</dbReference>
<dbReference type="GO" id="GO:0052906">
    <property type="term" value="F:tRNA (guanine(37)-N1)-methyltransferase activity"/>
    <property type="evidence" value="ECO:0007669"/>
    <property type="project" value="UniProtKB-EC"/>
</dbReference>
<evidence type="ECO:0000313" key="19">
    <source>
        <dbReference type="Proteomes" id="UP001207930"/>
    </source>
</evidence>
<evidence type="ECO:0000256" key="11">
    <source>
        <dbReference type="ARBA" id="ARBA00022694"/>
    </source>
</evidence>
<evidence type="ECO:0000256" key="16">
    <source>
        <dbReference type="RuleBase" id="RU003464"/>
    </source>
</evidence>
<evidence type="ECO:0000256" key="6">
    <source>
        <dbReference type="ARBA" id="ARBA00014679"/>
    </source>
</evidence>
<comment type="caution">
    <text evidence="18">The sequence shown here is derived from an EMBL/GenBank/DDBJ whole genome shotgun (WGS) entry which is preliminary data.</text>
</comment>
<comment type="subcellular location">
    <subcellularLocation>
        <location evidence="2 15 16">Cytoplasm</location>
    </subcellularLocation>
</comment>
<reference evidence="18 19" key="1">
    <citation type="submission" date="2022-10" db="EMBL/GenBank/DDBJ databases">
        <title>Luteolibacter flavescens strain MCCC 1K03193, whole genome shotgun sequencing project.</title>
        <authorList>
            <person name="Zhao G."/>
            <person name="Shen L."/>
        </authorList>
    </citation>
    <scope>NUCLEOTIDE SEQUENCE [LARGE SCALE GENOMIC DNA]</scope>
    <source>
        <strain evidence="18 19">MCCC 1K03193</strain>
    </source>
</reference>
<evidence type="ECO:0000256" key="5">
    <source>
        <dbReference type="ARBA" id="ARBA00012807"/>
    </source>
</evidence>
<evidence type="ECO:0000259" key="17">
    <source>
        <dbReference type="Pfam" id="PF01746"/>
    </source>
</evidence>
<dbReference type="CDD" id="cd18080">
    <property type="entry name" value="TrmD-like"/>
    <property type="match status" value="1"/>
</dbReference>
<evidence type="ECO:0000256" key="15">
    <source>
        <dbReference type="HAMAP-Rule" id="MF_00605"/>
    </source>
</evidence>
<keyword evidence="8 15" id="KW-0489">Methyltransferase</keyword>
<keyword evidence="19" id="KW-1185">Reference proteome</keyword>
<dbReference type="PIRSF" id="PIRSF000386">
    <property type="entry name" value="tRNA_mtase"/>
    <property type="match status" value="1"/>
</dbReference>
<feature type="binding site" evidence="15">
    <location>
        <position position="110"/>
    </location>
    <ligand>
        <name>S-adenosyl-L-methionine</name>
        <dbReference type="ChEBI" id="CHEBI:59789"/>
    </ligand>
</feature>
<evidence type="ECO:0000256" key="14">
    <source>
        <dbReference type="ARBA" id="ARBA00047783"/>
    </source>
</evidence>
<dbReference type="InterPro" id="IPR016009">
    <property type="entry name" value="tRNA_MeTrfase_TRMD/TRM10"/>
</dbReference>
<dbReference type="GO" id="GO:0032259">
    <property type="term" value="P:methylation"/>
    <property type="evidence" value="ECO:0007669"/>
    <property type="project" value="UniProtKB-KW"/>
</dbReference>
<dbReference type="InterPro" id="IPR023148">
    <property type="entry name" value="tRNA_m1G_MeTrfase_C_sf"/>
</dbReference>
<dbReference type="Gene3D" id="1.10.1270.20">
    <property type="entry name" value="tRNA(m1g37)methyltransferase, domain 2"/>
    <property type="match status" value="1"/>
</dbReference>
<comment type="subunit">
    <text evidence="4 15 16">Homodimer.</text>
</comment>
<dbReference type="EC" id="2.1.1.228" evidence="5 15"/>
<dbReference type="InterPro" id="IPR029028">
    <property type="entry name" value="Alpha/beta_knot_MTases"/>
</dbReference>
<protein>
    <recommendedName>
        <fullName evidence="6 15">tRNA (guanine-N(1)-)-methyltransferase</fullName>
        <ecNumber evidence="5 15">2.1.1.228</ecNumber>
    </recommendedName>
    <alternativeName>
        <fullName evidence="12 15">M1G-methyltransferase</fullName>
    </alternativeName>
    <alternativeName>
        <fullName evidence="13 15">tRNA [GM37] methyltransferase</fullName>
    </alternativeName>
</protein>
<organism evidence="18 19">
    <name type="scientific">Luteolibacter flavescens</name>
    <dbReference type="NCBI Taxonomy" id="1859460"/>
    <lineage>
        <taxon>Bacteria</taxon>
        <taxon>Pseudomonadati</taxon>
        <taxon>Verrucomicrobiota</taxon>
        <taxon>Verrucomicrobiia</taxon>
        <taxon>Verrucomicrobiales</taxon>
        <taxon>Verrucomicrobiaceae</taxon>
        <taxon>Luteolibacter</taxon>
    </lineage>
</organism>
<dbReference type="InterPro" id="IPR002649">
    <property type="entry name" value="tRNA_m1G_MeTrfase_TrmD"/>
</dbReference>
<accession>A0ABT3FUV0</accession>
<dbReference type="NCBIfam" id="TIGR00088">
    <property type="entry name" value="trmD"/>
    <property type="match status" value="1"/>
</dbReference>
<dbReference type="NCBIfam" id="NF000648">
    <property type="entry name" value="PRK00026.1"/>
    <property type="match status" value="1"/>
</dbReference>
<dbReference type="SUPFAM" id="SSF75217">
    <property type="entry name" value="alpha/beta knot"/>
    <property type="match status" value="1"/>
</dbReference>
<evidence type="ECO:0000256" key="3">
    <source>
        <dbReference type="ARBA" id="ARBA00007630"/>
    </source>
</evidence>
<evidence type="ECO:0000256" key="1">
    <source>
        <dbReference type="ARBA" id="ARBA00002634"/>
    </source>
</evidence>
<feature type="domain" description="tRNA methyltransferase TRMD/TRM10-type" evidence="17">
    <location>
        <begin position="1"/>
        <end position="222"/>
    </location>
</feature>
<evidence type="ECO:0000256" key="8">
    <source>
        <dbReference type="ARBA" id="ARBA00022603"/>
    </source>
</evidence>
<gene>
    <name evidence="15 18" type="primary">trmD</name>
    <name evidence="18" type="ORF">OKA04_20190</name>
</gene>
<evidence type="ECO:0000256" key="10">
    <source>
        <dbReference type="ARBA" id="ARBA00022691"/>
    </source>
</evidence>
<comment type="similarity">
    <text evidence="3 15 16">Belongs to the RNA methyltransferase TrmD family.</text>
</comment>
<proteinExistence type="inferred from homology"/>
<comment type="catalytic activity">
    <reaction evidence="14 15 16">
        <text>guanosine(37) in tRNA + S-adenosyl-L-methionine = N(1)-methylguanosine(37) in tRNA + S-adenosyl-L-homocysteine + H(+)</text>
        <dbReference type="Rhea" id="RHEA:36899"/>
        <dbReference type="Rhea" id="RHEA-COMP:10145"/>
        <dbReference type="Rhea" id="RHEA-COMP:10147"/>
        <dbReference type="ChEBI" id="CHEBI:15378"/>
        <dbReference type="ChEBI" id="CHEBI:57856"/>
        <dbReference type="ChEBI" id="CHEBI:59789"/>
        <dbReference type="ChEBI" id="CHEBI:73542"/>
        <dbReference type="ChEBI" id="CHEBI:74269"/>
        <dbReference type="EC" id="2.1.1.228"/>
    </reaction>
</comment>
<evidence type="ECO:0000256" key="2">
    <source>
        <dbReference type="ARBA" id="ARBA00004496"/>
    </source>
</evidence>
<dbReference type="Gene3D" id="3.40.1280.10">
    <property type="match status" value="1"/>
</dbReference>
<feature type="binding site" evidence="15">
    <location>
        <begin position="130"/>
        <end position="135"/>
    </location>
    <ligand>
        <name>S-adenosyl-L-methionine</name>
        <dbReference type="ChEBI" id="CHEBI:59789"/>
    </ligand>
</feature>
<dbReference type="Pfam" id="PF01746">
    <property type="entry name" value="tRNA_m1G_MT"/>
    <property type="match status" value="1"/>
</dbReference>
<evidence type="ECO:0000256" key="13">
    <source>
        <dbReference type="ARBA" id="ARBA00033392"/>
    </source>
</evidence>
<comment type="function">
    <text evidence="1 15 16">Specifically methylates guanosine-37 in various tRNAs.</text>
</comment>
<dbReference type="PANTHER" id="PTHR46417:SF1">
    <property type="entry name" value="TRNA (GUANINE-N(1)-)-METHYLTRANSFERASE"/>
    <property type="match status" value="1"/>
</dbReference>
<dbReference type="RefSeq" id="WP_264503023.1">
    <property type="nucleotide sequence ID" value="NZ_JAPDDS010000014.1"/>
</dbReference>
<evidence type="ECO:0000256" key="9">
    <source>
        <dbReference type="ARBA" id="ARBA00022679"/>
    </source>
</evidence>
<evidence type="ECO:0000313" key="18">
    <source>
        <dbReference type="EMBL" id="MCW1887069.1"/>
    </source>
</evidence>
<keyword evidence="10 15" id="KW-0949">S-adenosyl-L-methionine</keyword>
<dbReference type="Proteomes" id="UP001207930">
    <property type="component" value="Unassembled WGS sequence"/>
</dbReference>
<sequence length="223" mass="24400">MRIDILTLFPEIALAPLGESIIRRAQDAGLVEIRAHNIRDWSTDKHKRTDDTPCGGGQGMLMMPGPIFAAIEELRTPESKVILMTPQGGVFKQATAQALSEETHLILLCGHYEGVDHRVIEALVDIELSIGDYVLTNGAIAAAVVTDAIVRLLPGALGDERSHQEESFSDPGLLEAPAYTRPIDFRGMKVPEVLTSGHHAKIAAWKKEKALERTRVNRPDLLS</sequence>
<evidence type="ECO:0000256" key="12">
    <source>
        <dbReference type="ARBA" id="ARBA00029736"/>
    </source>
</evidence>
<dbReference type="InterPro" id="IPR029026">
    <property type="entry name" value="tRNA_m1G_MTases_N"/>
</dbReference>
<dbReference type="PANTHER" id="PTHR46417">
    <property type="entry name" value="TRNA (GUANINE-N(1)-)-METHYLTRANSFERASE"/>
    <property type="match status" value="1"/>
</dbReference>